<dbReference type="STRING" id="762948.HMPREF0733_11760"/>
<sequence length="198" mass="21633">MTATAYDPREKLTADIERAGFYPDLVRDIVDEALAGLEPESHFVQVETHFSHNNLHRHITVLVVSGSLLILAHLDDQHLEEEGQQTVAHVGVEAVKLSSLRAVTISYGYDNPQAYKPGTVPTELSMQIAWTGSLHLELAPATCPDPHCTADHGYSGDASREDLALRVSATADGPEAILQAQQFARALHRAHIQVSESR</sequence>
<dbReference type="EMBL" id="LR134521">
    <property type="protein sequence ID" value="VEJ29207.1"/>
    <property type="molecule type" value="Genomic_DNA"/>
</dbReference>
<dbReference type="InterPro" id="IPR046040">
    <property type="entry name" value="DUF5998"/>
</dbReference>
<reference evidence="3 6" key="3">
    <citation type="submission" date="2018-12" db="EMBL/GenBank/DDBJ databases">
        <authorList>
            <consortium name="Pathogen Informatics"/>
        </authorList>
    </citation>
    <scope>NUCLEOTIDE SEQUENCE [LARGE SCALE GENOMIC DNA]</scope>
    <source>
        <strain evidence="3 6">NCTC10918</strain>
    </source>
</reference>
<evidence type="ECO:0000313" key="1">
    <source>
        <dbReference type="EMBL" id="PAK86230.1"/>
    </source>
</evidence>
<evidence type="ECO:0000313" key="6">
    <source>
        <dbReference type="Proteomes" id="UP000270988"/>
    </source>
</evidence>
<protein>
    <submittedName>
        <fullName evidence="2">Cell wall biosynthesis glycosyltransferase</fullName>
    </submittedName>
</protein>
<proteinExistence type="predicted"/>
<gene>
    <name evidence="1" type="ORF">B8W87_03680</name>
    <name evidence="2" type="ORF">CRM92_00700</name>
    <name evidence="3" type="ORF">NCTC10918_00453</name>
</gene>
<accession>A0A269YLJ9</accession>
<evidence type="ECO:0000313" key="3">
    <source>
        <dbReference type="EMBL" id="VEJ29207.1"/>
    </source>
</evidence>
<evidence type="ECO:0000313" key="2">
    <source>
        <dbReference type="EMBL" id="PEN16597.1"/>
    </source>
</evidence>
<dbReference type="Proteomes" id="UP000216195">
    <property type="component" value="Unassembled WGS sequence"/>
</dbReference>
<dbReference type="GO" id="GO:0016740">
    <property type="term" value="F:transferase activity"/>
    <property type="evidence" value="ECO:0007669"/>
    <property type="project" value="UniProtKB-KW"/>
</dbReference>
<dbReference type="EMBL" id="PDEV01000001">
    <property type="protein sequence ID" value="PEN16597.1"/>
    <property type="molecule type" value="Genomic_DNA"/>
</dbReference>
<dbReference type="Proteomes" id="UP000270988">
    <property type="component" value="Chromosome"/>
</dbReference>
<dbReference type="GeneID" id="29742380"/>
<evidence type="ECO:0000313" key="4">
    <source>
        <dbReference type="Proteomes" id="UP000216195"/>
    </source>
</evidence>
<dbReference type="OMA" id="CEADHGY"/>
<name>A0A269YLJ9_9MICC</name>
<dbReference type="RefSeq" id="WP_013398920.1">
    <property type="nucleotide sequence ID" value="NZ_CABFMC010000005.1"/>
</dbReference>
<organism evidence="2 5">
    <name type="scientific">Rothia dentocariosa</name>
    <dbReference type="NCBI Taxonomy" id="2047"/>
    <lineage>
        <taxon>Bacteria</taxon>
        <taxon>Bacillati</taxon>
        <taxon>Actinomycetota</taxon>
        <taxon>Actinomycetes</taxon>
        <taxon>Micrococcales</taxon>
        <taxon>Micrococcaceae</taxon>
        <taxon>Rothia</taxon>
    </lineage>
</organism>
<accession>A0A5F0MA61</accession>
<evidence type="ECO:0000313" key="5">
    <source>
        <dbReference type="Proteomes" id="UP000219947"/>
    </source>
</evidence>
<reference evidence="1 4" key="1">
    <citation type="submission" date="2017-04" db="EMBL/GenBank/DDBJ databases">
        <title>Kefir bacterial isolates.</title>
        <authorList>
            <person name="Kim Y."/>
            <person name="Blasche S."/>
            <person name="Patil K.R."/>
        </authorList>
    </citation>
    <scope>NUCLEOTIDE SEQUENCE [LARGE SCALE GENOMIC DNA]</scope>
    <source>
        <strain evidence="1 4">OG2-1</strain>
    </source>
</reference>
<keyword evidence="5" id="KW-1185">Reference proteome</keyword>
<dbReference type="AlphaFoldDB" id="A0A269YLJ9"/>
<keyword evidence="2" id="KW-0808">Transferase</keyword>
<reference evidence="2" key="2">
    <citation type="submission" date="2017-10" db="EMBL/GenBank/DDBJ databases">
        <title>Kefir isolates.</title>
        <authorList>
            <person name="Kim Y."/>
            <person name="Blasche S."/>
        </authorList>
    </citation>
    <scope>NUCLEOTIDE SEQUENCE [LARGE SCALE GENOMIC DNA]</scope>
    <source>
        <strain evidence="2">OG2-2</strain>
    </source>
</reference>
<dbReference type="EMBL" id="NCWU01000003">
    <property type="protein sequence ID" value="PAK86230.1"/>
    <property type="molecule type" value="Genomic_DNA"/>
</dbReference>
<dbReference type="Pfam" id="PF19461">
    <property type="entry name" value="DUF5998"/>
    <property type="match status" value="1"/>
</dbReference>
<dbReference type="Proteomes" id="UP000219947">
    <property type="component" value="Unassembled WGS sequence"/>
</dbReference>